<dbReference type="GO" id="GO:0008198">
    <property type="term" value="F:ferrous iron binding"/>
    <property type="evidence" value="ECO:0007669"/>
    <property type="project" value="TreeGrafter"/>
</dbReference>
<evidence type="ECO:0000256" key="3">
    <source>
        <dbReference type="ARBA" id="ARBA00022723"/>
    </source>
</evidence>
<evidence type="ECO:0000256" key="10">
    <source>
        <dbReference type="SAM" id="MobiDB-lite"/>
    </source>
</evidence>
<dbReference type="AlphaFoldDB" id="A0A815U8N2"/>
<feature type="binding site" evidence="8">
    <location>
        <position position="166"/>
    </location>
    <ligand>
        <name>Fe cation</name>
        <dbReference type="ChEBI" id="CHEBI:24875"/>
        <label>1</label>
    </ligand>
</feature>
<sequence>MSMEKKNDAQKQADHPNREQAPVTSSQPRENLVRYNYHEDNEGLINRQINMELYASYVYMTMAHHFDRHDVALKGHHEYFKKMAEEENEHANKFMKYQNKRGGTIVLLDIKKPQQQSWSSPLEAHEMALQLEKDVYQALLELHAFACKHNDPHLTDYLEGEFIEEQVKSIKQIGDYITNLRRVGSGLGEYIFDKEELQD</sequence>
<dbReference type="InterPro" id="IPR008331">
    <property type="entry name" value="Ferritin_DPS_dom"/>
</dbReference>
<feature type="compositionally biased region" description="Basic and acidic residues" evidence="10">
    <location>
        <begin position="1"/>
        <end position="18"/>
    </location>
</feature>
<feature type="binding site" evidence="8">
    <location>
        <position position="87"/>
    </location>
    <ligand>
        <name>Fe cation</name>
        <dbReference type="ChEBI" id="CHEBI:24875"/>
        <label>1</label>
    </ligand>
</feature>
<feature type="binding site" evidence="8">
    <location>
        <position position="132"/>
    </location>
    <ligand>
        <name>Fe cation</name>
        <dbReference type="ChEBI" id="CHEBI:24875"/>
        <label>1</label>
    </ligand>
</feature>
<comment type="similarity">
    <text evidence="1 9">Belongs to the ferritin family.</text>
</comment>
<dbReference type="GO" id="GO:0005737">
    <property type="term" value="C:cytoplasm"/>
    <property type="evidence" value="ECO:0007669"/>
    <property type="project" value="TreeGrafter"/>
</dbReference>
<dbReference type="InterPro" id="IPR009040">
    <property type="entry name" value="Ferritin-like_diiron"/>
</dbReference>
<dbReference type="PROSITE" id="PS50905">
    <property type="entry name" value="FERRITIN_LIKE"/>
    <property type="match status" value="1"/>
</dbReference>
<keyword evidence="4 9" id="KW-0560">Oxidoreductase</keyword>
<dbReference type="EC" id="1.16.3.1" evidence="9"/>
<dbReference type="InterPro" id="IPR001519">
    <property type="entry name" value="Ferritin"/>
</dbReference>
<dbReference type="EMBL" id="CAJNOG010002645">
    <property type="protein sequence ID" value="CAF1512896.1"/>
    <property type="molecule type" value="Genomic_DNA"/>
</dbReference>
<dbReference type="FunFam" id="1.20.1260.10:FF:000002">
    <property type="entry name" value="Ferritin, mitochondrial"/>
    <property type="match status" value="1"/>
</dbReference>
<keyword evidence="3 8" id="KW-0479">Metal-binding</keyword>
<evidence type="ECO:0000256" key="2">
    <source>
        <dbReference type="ARBA" id="ARBA00022434"/>
    </source>
</evidence>
<evidence type="ECO:0000313" key="14">
    <source>
        <dbReference type="Proteomes" id="UP000663845"/>
    </source>
</evidence>
<dbReference type="InterPro" id="IPR009078">
    <property type="entry name" value="Ferritin-like_SF"/>
</dbReference>
<evidence type="ECO:0000256" key="4">
    <source>
        <dbReference type="ARBA" id="ARBA00023002"/>
    </source>
</evidence>
<evidence type="ECO:0000256" key="7">
    <source>
        <dbReference type="ARBA" id="ARBA00047990"/>
    </source>
</evidence>
<dbReference type="GO" id="GO:0008199">
    <property type="term" value="F:ferric iron binding"/>
    <property type="evidence" value="ECO:0007669"/>
    <property type="project" value="InterPro"/>
</dbReference>
<evidence type="ECO:0000256" key="1">
    <source>
        <dbReference type="ARBA" id="ARBA00007513"/>
    </source>
</evidence>
<name>A0A815U8N2_9BILA</name>
<feature type="binding site" evidence="8">
    <location>
        <position position="52"/>
    </location>
    <ligand>
        <name>Fe cation</name>
        <dbReference type="ChEBI" id="CHEBI:24875"/>
        <label>1</label>
    </ligand>
</feature>
<dbReference type="Pfam" id="PF00210">
    <property type="entry name" value="Ferritin"/>
    <property type="match status" value="1"/>
</dbReference>
<evidence type="ECO:0000256" key="6">
    <source>
        <dbReference type="ARBA" id="ARBA00025111"/>
    </source>
</evidence>
<dbReference type="SUPFAM" id="SSF47240">
    <property type="entry name" value="Ferritin-like"/>
    <property type="match status" value="1"/>
</dbReference>
<evidence type="ECO:0000313" key="12">
    <source>
        <dbReference type="EMBL" id="CAF1512896.1"/>
    </source>
</evidence>
<gene>
    <name evidence="12" type="ORF">JYZ213_LOCUS44134</name>
    <name evidence="13" type="ORF">OXD698_LOCUS31736</name>
</gene>
<evidence type="ECO:0000313" key="13">
    <source>
        <dbReference type="EMBL" id="CAF4038021.1"/>
    </source>
</evidence>
<dbReference type="Proteomes" id="UP000663845">
    <property type="component" value="Unassembled WGS sequence"/>
</dbReference>
<dbReference type="GO" id="GO:0004322">
    <property type="term" value="F:ferroxidase activity"/>
    <property type="evidence" value="ECO:0007669"/>
    <property type="project" value="UniProtKB-EC"/>
</dbReference>
<comment type="caution">
    <text evidence="12">The sequence shown here is derived from an EMBL/GenBank/DDBJ whole genome shotgun (WGS) entry which is preliminary data.</text>
</comment>
<comment type="function">
    <text evidence="6">Stores iron in a soluble, non-toxic, readily available form. Important for iron homeostasis. Has ferroxidase activity. Iron is taken up in the ferrous form and deposited as ferric hydroxides after oxidation.</text>
</comment>
<dbReference type="InterPro" id="IPR012347">
    <property type="entry name" value="Ferritin-like"/>
</dbReference>
<evidence type="ECO:0000256" key="5">
    <source>
        <dbReference type="ARBA" id="ARBA00023004"/>
    </source>
</evidence>
<organism evidence="12 14">
    <name type="scientific">Adineta steineri</name>
    <dbReference type="NCBI Taxonomy" id="433720"/>
    <lineage>
        <taxon>Eukaryota</taxon>
        <taxon>Metazoa</taxon>
        <taxon>Spiralia</taxon>
        <taxon>Gnathifera</taxon>
        <taxon>Rotifera</taxon>
        <taxon>Eurotatoria</taxon>
        <taxon>Bdelloidea</taxon>
        <taxon>Adinetida</taxon>
        <taxon>Adinetidae</taxon>
        <taxon>Adineta</taxon>
    </lineage>
</organism>
<feature type="domain" description="Ferritin-like diiron" evidence="11">
    <location>
        <begin position="35"/>
        <end position="184"/>
    </location>
</feature>
<protein>
    <recommendedName>
        <fullName evidence="9">Ferritin</fullName>
        <ecNumber evidence="9">1.16.3.1</ecNumber>
    </recommendedName>
</protein>
<keyword evidence="5 8" id="KW-0408">Iron</keyword>
<feature type="region of interest" description="Disordered" evidence="10">
    <location>
        <begin position="1"/>
        <end position="32"/>
    </location>
</feature>
<proteinExistence type="inferred from homology"/>
<dbReference type="GO" id="GO:0006879">
    <property type="term" value="P:intracellular iron ion homeostasis"/>
    <property type="evidence" value="ECO:0007669"/>
    <property type="project" value="UniProtKB-KW"/>
</dbReference>
<dbReference type="PANTHER" id="PTHR11431:SF75">
    <property type="entry name" value="FERRITIN"/>
    <property type="match status" value="1"/>
</dbReference>
<dbReference type="PANTHER" id="PTHR11431">
    <property type="entry name" value="FERRITIN"/>
    <property type="match status" value="1"/>
</dbReference>
<keyword evidence="2 9" id="KW-0409">Iron storage</keyword>
<reference evidence="12" key="1">
    <citation type="submission" date="2021-02" db="EMBL/GenBank/DDBJ databases">
        <authorList>
            <person name="Nowell W R."/>
        </authorList>
    </citation>
    <scope>NUCLEOTIDE SEQUENCE</scope>
</reference>
<evidence type="ECO:0000256" key="8">
    <source>
        <dbReference type="PIRSR" id="PIRSR601519-1"/>
    </source>
</evidence>
<dbReference type="Gene3D" id="1.20.1260.10">
    <property type="match status" value="1"/>
</dbReference>
<evidence type="ECO:0000256" key="9">
    <source>
        <dbReference type="RuleBase" id="RU361145"/>
    </source>
</evidence>
<comment type="function">
    <text evidence="9">Stores iron in a soluble, non-toxic, readily available form. Important for iron homeostasis. Iron is taken up in the ferrous form and deposited as ferric hydroxides after oxidation.</text>
</comment>
<dbReference type="EMBL" id="CAJOAZ010003981">
    <property type="protein sequence ID" value="CAF4038021.1"/>
    <property type="molecule type" value="Genomic_DNA"/>
</dbReference>
<evidence type="ECO:0000259" key="11">
    <source>
        <dbReference type="PROSITE" id="PS50905"/>
    </source>
</evidence>
<accession>A0A815U8N2</accession>
<dbReference type="GO" id="GO:0006826">
    <property type="term" value="P:iron ion transport"/>
    <property type="evidence" value="ECO:0007669"/>
    <property type="project" value="InterPro"/>
</dbReference>
<feature type="binding site" evidence="8">
    <location>
        <position position="90"/>
    </location>
    <ligand>
        <name>Fe cation</name>
        <dbReference type="ChEBI" id="CHEBI:24875"/>
        <label>1</label>
    </ligand>
</feature>
<comment type="catalytic activity">
    <reaction evidence="7 9">
        <text>4 Fe(2+) + O2 + 4 H(+) = 4 Fe(3+) + 2 H2O</text>
        <dbReference type="Rhea" id="RHEA:11148"/>
        <dbReference type="ChEBI" id="CHEBI:15377"/>
        <dbReference type="ChEBI" id="CHEBI:15378"/>
        <dbReference type="ChEBI" id="CHEBI:15379"/>
        <dbReference type="ChEBI" id="CHEBI:29033"/>
        <dbReference type="ChEBI" id="CHEBI:29034"/>
        <dbReference type="EC" id="1.16.3.1"/>
    </reaction>
</comment>
<dbReference type="CDD" id="cd01056">
    <property type="entry name" value="Euk_Ferritin"/>
    <property type="match status" value="1"/>
</dbReference>
<dbReference type="Proteomes" id="UP000663844">
    <property type="component" value="Unassembled WGS sequence"/>
</dbReference>